<dbReference type="Proteomes" id="UP000267804">
    <property type="component" value="Chromosome"/>
</dbReference>
<protein>
    <submittedName>
        <fullName evidence="1">Uncharacterized protein</fullName>
    </submittedName>
</protein>
<organism evidence="1 2">
    <name type="scientific">Micromonospora tulbaghiae</name>
    <dbReference type="NCBI Taxonomy" id="479978"/>
    <lineage>
        <taxon>Bacteria</taxon>
        <taxon>Bacillati</taxon>
        <taxon>Actinomycetota</taxon>
        <taxon>Actinomycetes</taxon>
        <taxon>Micromonosporales</taxon>
        <taxon>Micromonosporaceae</taxon>
        <taxon>Micromonospora</taxon>
    </lineage>
</organism>
<evidence type="ECO:0000313" key="2">
    <source>
        <dbReference type="Proteomes" id="UP000267804"/>
    </source>
</evidence>
<dbReference type="AlphaFoldDB" id="A0A386WQW6"/>
<dbReference type="EMBL" id="CP024087">
    <property type="protein sequence ID" value="AYF30581.1"/>
    <property type="molecule type" value="Genomic_DNA"/>
</dbReference>
<accession>A0A386WQW6</accession>
<reference evidence="1 2" key="1">
    <citation type="submission" date="2017-10" db="EMBL/GenBank/DDBJ databases">
        <title>Integration of genomic and chemical information greatly accelerates assignment of the full stereostructure of myelolactone, a potent inhibitor of myeloma from a marine-derived Micromonospora.</title>
        <authorList>
            <person name="Kim M.C."/>
            <person name="Machado H."/>
            <person name="Jensen P.R."/>
            <person name="Fenical W."/>
        </authorList>
    </citation>
    <scope>NUCLEOTIDE SEQUENCE [LARGE SCALE GENOMIC DNA]</scope>
    <source>
        <strain evidence="1 2">CNY-010</strain>
    </source>
</reference>
<proteinExistence type="predicted"/>
<sequence length="85" mass="9389">MRGMRRRRPGTVSALVYLVALTLTGGWFVAQGVAELVAPAPRHAVQQVRLSTPEEERQWREQQLRDLLKACAQAAQDAGESVSDC</sequence>
<dbReference type="KEGG" id="mtua:CSH63_24685"/>
<evidence type="ECO:0000313" key="1">
    <source>
        <dbReference type="EMBL" id="AYF30581.1"/>
    </source>
</evidence>
<name>A0A386WQW6_9ACTN</name>
<gene>
    <name evidence="1" type="ORF">CSH63_24685</name>
</gene>